<accession>A0AAV9IL95</accession>
<protein>
    <submittedName>
        <fullName evidence="2">Uncharacterized protein</fullName>
    </submittedName>
</protein>
<evidence type="ECO:0000256" key="1">
    <source>
        <dbReference type="SAM" id="MobiDB-lite"/>
    </source>
</evidence>
<evidence type="ECO:0000313" key="2">
    <source>
        <dbReference type="EMBL" id="KAK4528032.1"/>
    </source>
</evidence>
<gene>
    <name evidence="2" type="ORF">GAYE_SCF48G5966</name>
</gene>
<evidence type="ECO:0000313" key="3">
    <source>
        <dbReference type="Proteomes" id="UP001300502"/>
    </source>
</evidence>
<comment type="caution">
    <text evidence="2">The sequence shown here is derived from an EMBL/GenBank/DDBJ whole genome shotgun (WGS) entry which is preliminary data.</text>
</comment>
<name>A0AAV9IL95_9RHOD</name>
<feature type="compositionally biased region" description="Polar residues" evidence="1">
    <location>
        <begin position="202"/>
        <end position="212"/>
    </location>
</feature>
<sequence>MQIQQLSLPPFHQVTEKLQDPLLHQMGAAASEESSSTSSKGTTSSSVSSSLGSADAKGVTAGNNSKSSSASSGPNGAAISSSDSTSFDKNVSGVKKYPRLTDECLFVFFREWTCTATDGNAAAKDSSSSTSGLIADKAAQGSAKSSANPVRVWQYKEKRLPCAHVENASCKCYCNISNTCTGTSLSCAKPFFQASVASNATDSSTNGGSSSADAKPTFGQASGNDKSQAQGSCTGSCSDSALSQAQSILDQAESSVQSQDYSSNQGDFGLLSGSFSRQDIQVTASSNNSESCSTVDPFQIDSVRFSFLETAVGLVYLQICRAS</sequence>
<feature type="compositionally biased region" description="Low complexity" evidence="1">
    <location>
        <begin position="27"/>
        <end position="53"/>
    </location>
</feature>
<feature type="region of interest" description="Disordered" evidence="1">
    <location>
        <begin position="202"/>
        <end position="227"/>
    </location>
</feature>
<feature type="region of interest" description="Disordered" evidence="1">
    <location>
        <begin position="17"/>
        <end position="90"/>
    </location>
</feature>
<keyword evidence="3" id="KW-1185">Reference proteome</keyword>
<reference evidence="2 3" key="1">
    <citation type="submission" date="2022-07" db="EMBL/GenBank/DDBJ databases">
        <title>Genome-wide signatures of adaptation to extreme environments.</title>
        <authorList>
            <person name="Cho C.H."/>
            <person name="Yoon H.S."/>
        </authorList>
    </citation>
    <scope>NUCLEOTIDE SEQUENCE [LARGE SCALE GENOMIC DNA]</scope>
    <source>
        <strain evidence="2 3">108.79 E11</strain>
    </source>
</reference>
<dbReference type="EMBL" id="JANCYU010000059">
    <property type="protein sequence ID" value="KAK4528032.1"/>
    <property type="molecule type" value="Genomic_DNA"/>
</dbReference>
<dbReference type="AlphaFoldDB" id="A0AAV9IL95"/>
<dbReference type="Proteomes" id="UP001300502">
    <property type="component" value="Unassembled WGS sequence"/>
</dbReference>
<organism evidence="2 3">
    <name type="scientific">Galdieria yellowstonensis</name>
    <dbReference type="NCBI Taxonomy" id="3028027"/>
    <lineage>
        <taxon>Eukaryota</taxon>
        <taxon>Rhodophyta</taxon>
        <taxon>Bangiophyceae</taxon>
        <taxon>Galdieriales</taxon>
        <taxon>Galdieriaceae</taxon>
        <taxon>Galdieria</taxon>
    </lineage>
</organism>
<proteinExistence type="predicted"/>
<feature type="compositionally biased region" description="Low complexity" evidence="1">
    <location>
        <begin position="61"/>
        <end position="82"/>
    </location>
</feature>